<keyword evidence="2" id="KW-1185">Reference proteome</keyword>
<name>A0A1C8HQ61_BPPP4</name>
<protein>
    <submittedName>
        <fullName evidence="1">Uncharacterized protein</fullName>
    </submittedName>
</protein>
<evidence type="ECO:0000313" key="1">
    <source>
        <dbReference type="EMBL" id="ANA49013.1"/>
    </source>
</evidence>
<sequence length="74" mass="8944">MRIIYSVRTLRPMDNYLRHRILEARKEDGNLITSFYIPQFWETMTKENQLSWLATKVSLINYFVSEEQTNESVQ</sequence>
<dbReference type="Proteomes" id="UP000230640">
    <property type="component" value="Segment"/>
</dbReference>
<evidence type="ECO:0000313" key="2">
    <source>
        <dbReference type="Proteomes" id="UP000230640"/>
    </source>
</evidence>
<reference evidence="1 2" key="1">
    <citation type="journal article" date="2016" name="Appl. Environ. Microbiol.">
        <title>Genomic and Transcriptional Mapping of PaMx41, Archetype of a New Lineage of Bacteriophages Infecting Pseudomonas aeruginosa.</title>
        <authorList>
            <person name="Cruz-Plancarte I."/>
            <person name="Cazares A."/>
            <person name="Guarneros G."/>
        </authorList>
    </citation>
    <scope>NUCLEOTIDE SEQUENCE [LARGE SCALE GENOMIC DNA]</scope>
</reference>
<organism evidence="1 2">
    <name type="scientific">Pseudomonas phage PaMx41</name>
    <dbReference type="NCBI Taxonomy" id="1815976"/>
    <lineage>
        <taxon>Viruses</taxon>
        <taxon>Duplodnaviria</taxon>
        <taxon>Heunggongvirae</taxon>
        <taxon>Uroviricota</taxon>
        <taxon>Caudoviricetes</taxon>
        <taxon>Fredfastierviridae</taxon>
        <taxon>Jamesmcgillvirus</taxon>
        <taxon>Jamesmcgillvirus PaMx41</taxon>
    </lineage>
</organism>
<dbReference type="EMBL" id="KU884563">
    <property type="protein sequence ID" value="ANA49013.1"/>
    <property type="molecule type" value="Genomic_DNA"/>
</dbReference>
<accession>A0A1C8HQ61</accession>
<proteinExistence type="predicted"/>
<gene>
    <name evidence="1" type="ORF">PaMx41_ORF49</name>
</gene>